<dbReference type="OrthoDB" id="9784658at2"/>
<name>A0A3A1NYR5_9SPHN</name>
<feature type="transmembrane region" description="Helical" evidence="5">
    <location>
        <begin position="146"/>
        <end position="168"/>
    </location>
</feature>
<evidence type="ECO:0000256" key="3">
    <source>
        <dbReference type="ARBA" id="ARBA00022989"/>
    </source>
</evidence>
<dbReference type="GO" id="GO:0005886">
    <property type="term" value="C:plasma membrane"/>
    <property type="evidence" value="ECO:0007669"/>
    <property type="project" value="TreeGrafter"/>
</dbReference>
<evidence type="ECO:0000259" key="6">
    <source>
        <dbReference type="PROSITE" id="PS50850"/>
    </source>
</evidence>
<comment type="caution">
    <text evidence="7">The sequence shown here is derived from an EMBL/GenBank/DDBJ whole genome shotgun (WGS) entry which is preliminary data.</text>
</comment>
<organism evidence="7 8">
    <name type="scientific">Aurantiacibacter xanthus</name>
    <dbReference type="NCBI Taxonomy" id="1784712"/>
    <lineage>
        <taxon>Bacteria</taxon>
        <taxon>Pseudomonadati</taxon>
        <taxon>Pseudomonadota</taxon>
        <taxon>Alphaproteobacteria</taxon>
        <taxon>Sphingomonadales</taxon>
        <taxon>Erythrobacteraceae</taxon>
        <taxon>Aurantiacibacter</taxon>
    </lineage>
</organism>
<dbReference type="GO" id="GO:0046943">
    <property type="term" value="F:carboxylic acid transmembrane transporter activity"/>
    <property type="evidence" value="ECO:0007669"/>
    <property type="project" value="TreeGrafter"/>
</dbReference>
<feature type="transmembrane region" description="Helical" evidence="5">
    <location>
        <begin position="20"/>
        <end position="41"/>
    </location>
</feature>
<keyword evidence="4 5" id="KW-0472">Membrane</keyword>
<keyword evidence="3 5" id="KW-1133">Transmembrane helix</keyword>
<keyword evidence="2 5" id="KW-0812">Transmembrane</keyword>
<dbReference type="InterPro" id="IPR020846">
    <property type="entry name" value="MFS_dom"/>
</dbReference>
<protein>
    <submittedName>
        <fullName evidence="7">MFS transporter</fullName>
    </submittedName>
</protein>
<dbReference type="EMBL" id="QXFM01000141">
    <property type="protein sequence ID" value="RIV80622.1"/>
    <property type="molecule type" value="Genomic_DNA"/>
</dbReference>
<dbReference type="PROSITE" id="PS00216">
    <property type="entry name" value="SUGAR_TRANSPORT_1"/>
    <property type="match status" value="1"/>
</dbReference>
<dbReference type="Pfam" id="PF07690">
    <property type="entry name" value="MFS_1"/>
    <property type="match status" value="1"/>
</dbReference>
<keyword evidence="8" id="KW-1185">Reference proteome</keyword>
<sequence length="452" mass="48455">MTRIDIEAFVDQQKVGRHHLIVLLVCGLVCFIDGFDMFMIGKIAPAIAEGFGEPPEAMANLFVWQQIGLAVGAFAVSPLADRFGRRNMLMLSCALFGAITLASVRAETLTQLTILRTLAGVFMAAGLPMALAMISEVTPAYRRASFIALSLVGYSSGNASSGGVAAWLLDIYGWQSAFWIGGVAPLLCIPLLYFFVPESLKFRAERNPHDSSIGKTMRKMDPALEVPEDAVFVLGEGKGTKARKAKLSDIFTEGRTLMTCVIWAACLLSMTSIALTSQWLPTFFQEMAGIPIQQFAVSALIGYMGSIAGTLLIGYLMDRFRATRMIPLFYLGLFLAYLGISWVSFEAGIFVVLLVAFNFLQTGGQAGLNTLITKVYPPRMRSTALGWAGGAGRVGGVLAPFYGGYAVAQEFSLQLALGLAAGVPLAVACLVLVLGRVIKTGKAELAPEASRV</sequence>
<feature type="transmembrane region" description="Helical" evidence="5">
    <location>
        <begin position="384"/>
        <end position="405"/>
    </location>
</feature>
<evidence type="ECO:0000256" key="2">
    <source>
        <dbReference type="ARBA" id="ARBA00022692"/>
    </source>
</evidence>
<dbReference type="SUPFAM" id="SSF103473">
    <property type="entry name" value="MFS general substrate transporter"/>
    <property type="match status" value="1"/>
</dbReference>
<dbReference type="RefSeq" id="WP_119594740.1">
    <property type="nucleotide sequence ID" value="NZ_QXFM01000141.1"/>
</dbReference>
<feature type="transmembrane region" description="Helical" evidence="5">
    <location>
        <begin position="87"/>
        <end position="106"/>
    </location>
</feature>
<feature type="transmembrane region" description="Helical" evidence="5">
    <location>
        <begin position="411"/>
        <end position="434"/>
    </location>
</feature>
<evidence type="ECO:0000256" key="5">
    <source>
        <dbReference type="SAM" id="Phobius"/>
    </source>
</evidence>
<dbReference type="InterPro" id="IPR011701">
    <property type="entry name" value="MFS"/>
</dbReference>
<dbReference type="PROSITE" id="PS50850">
    <property type="entry name" value="MFS"/>
    <property type="match status" value="1"/>
</dbReference>
<evidence type="ECO:0000313" key="8">
    <source>
        <dbReference type="Proteomes" id="UP000265366"/>
    </source>
</evidence>
<feature type="transmembrane region" description="Helical" evidence="5">
    <location>
        <begin position="61"/>
        <end position="80"/>
    </location>
</feature>
<feature type="domain" description="Major facilitator superfamily (MFS) profile" evidence="6">
    <location>
        <begin position="22"/>
        <end position="439"/>
    </location>
</feature>
<reference evidence="7 8" key="1">
    <citation type="submission" date="2018-08" db="EMBL/GenBank/DDBJ databases">
        <title>Erythrobacter zhengii sp.nov., a bacterium isolated from deep-sea sediment.</title>
        <authorList>
            <person name="Fang C."/>
            <person name="Wu Y.-H."/>
            <person name="Sun C."/>
            <person name="Wang H."/>
            <person name="Cheng H."/>
            <person name="Meng F.-X."/>
            <person name="Wang C.-S."/>
            <person name="Xu X.-W."/>
        </authorList>
    </citation>
    <scope>NUCLEOTIDE SEQUENCE [LARGE SCALE GENOMIC DNA]</scope>
    <source>
        <strain evidence="7 8">CCTCC AB 2015396</strain>
    </source>
</reference>
<feature type="transmembrane region" description="Helical" evidence="5">
    <location>
        <begin position="328"/>
        <end position="345"/>
    </location>
</feature>
<evidence type="ECO:0000256" key="4">
    <source>
        <dbReference type="ARBA" id="ARBA00023136"/>
    </source>
</evidence>
<comment type="subcellular location">
    <subcellularLocation>
        <location evidence="1">Membrane</location>
        <topology evidence="1">Multi-pass membrane protein</topology>
    </subcellularLocation>
</comment>
<feature type="transmembrane region" description="Helical" evidence="5">
    <location>
        <begin position="112"/>
        <end position="134"/>
    </location>
</feature>
<feature type="transmembrane region" description="Helical" evidence="5">
    <location>
        <begin position="174"/>
        <end position="196"/>
    </location>
</feature>
<proteinExistence type="predicted"/>
<dbReference type="InterPro" id="IPR005829">
    <property type="entry name" value="Sugar_transporter_CS"/>
</dbReference>
<dbReference type="PANTHER" id="PTHR23508">
    <property type="entry name" value="CARBOXYLIC ACID TRANSPORTER PROTEIN HOMOLOG"/>
    <property type="match status" value="1"/>
</dbReference>
<feature type="transmembrane region" description="Helical" evidence="5">
    <location>
        <begin position="295"/>
        <end position="316"/>
    </location>
</feature>
<dbReference type="PANTHER" id="PTHR23508:SF10">
    <property type="entry name" value="CARBOXYLIC ACID TRANSPORTER PROTEIN HOMOLOG"/>
    <property type="match status" value="1"/>
</dbReference>
<dbReference type="AlphaFoldDB" id="A0A3A1NYR5"/>
<dbReference type="InterPro" id="IPR036259">
    <property type="entry name" value="MFS_trans_sf"/>
</dbReference>
<feature type="transmembrane region" description="Helical" evidence="5">
    <location>
        <begin position="351"/>
        <end position="372"/>
    </location>
</feature>
<accession>A0A3A1NYR5</accession>
<dbReference type="Gene3D" id="1.20.1250.20">
    <property type="entry name" value="MFS general substrate transporter like domains"/>
    <property type="match status" value="1"/>
</dbReference>
<evidence type="ECO:0000313" key="7">
    <source>
        <dbReference type="EMBL" id="RIV80622.1"/>
    </source>
</evidence>
<feature type="transmembrane region" description="Helical" evidence="5">
    <location>
        <begin position="256"/>
        <end position="275"/>
    </location>
</feature>
<dbReference type="Proteomes" id="UP000265366">
    <property type="component" value="Unassembled WGS sequence"/>
</dbReference>
<gene>
    <name evidence="7" type="ORF">D2V17_19085</name>
</gene>
<evidence type="ECO:0000256" key="1">
    <source>
        <dbReference type="ARBA" id="ARBA00004141"/>
    </source>
</evidence>